<evidence type="ECO:0000313" key="4">
    <source>
        <dbReference type="Proteomes" id="UP000283709"/>
    </source>
</evidence>
<sequence length="1167" mass="125713">MNFRPMSWLSTLLPGSSAHASNPPGPQASPPASTPQTGAAPDTPLGGLAQAADKARHNPVTRLFRTSTTTLTKLESTKVSGGGLTNPLADASLPRPPRRTPLPEPSPPARNEVRMGPQGGLLGSSSVERASAHLVTGGAASRGVPVPKFMSPRAIKSFLTRTRQRKLSAEARVWADDLDTRFETPTLAVSALFPPPEGNGPQALADHGQALNALLDGLTLRRPRPAQADPALPAMVERLPRDCTMPLANALAQASGGDARSAAQILARLQEPLDIEDSRTRAPNETIEEKAWQCAQDLAHTRCAALDALLRLQYGAAQADCERGNGKAARLVVYLQAGHKLRTLEKNLGATPAALNPDRTRDRLLGDPRARQATLALTAARQLPDASTGTHDIGACSPEQITAYRTWQWGFDESGRGSPLDKASHLLYEGGTKWVELGAKRQALKDRAMGSIDGAPPAQRMARTKARVALAAHDVPRAFSKQRTPYRTTPNMLGADAPFFDTLRGQYDTALVDVRTGLLEYSRQQMPHAANPATLMTMALNVGRLETWHAARPDIPANAAPRELQKRRPESFGVSRREAQRMWQNARASVESMRTGTNAGLIQQTLDLFDNRTQRDAFVKEMTQGAASDDAKTGFTLAALERWTIASGMKQDDPARAEQLREKIDAARELTTQPGIAPLERISTENLRDQQHELMEQNILGTIYTSYDGGMLGLDANLWANLPAKVRLTSVGPILAAMGGRDAVYAVGTAYDGGQMQFGTRNRLNTSLGAQGFLGIGGEIGKVKGIAGAVASASVNGAVSREDTVVLRAHRASATRLGHTPDPNQWRDDSSEMVDAYWDAIEQSASPESFMQKLAEFTAHNPRISLSSQTYGATTVTATPTAGAAVRANVDDSPDAPNRVGIYVNAGLNTTLFAGGNRTEAGEFTNVVDSTIFQNTVTAGAGAQFAPRLIHNGDGKGDVKSVSAASKTLAAASAEFARLGRSGFVYLTRDNRGFVPEFMLRDVMYRNPDDWGHAIRANPAWVDGVGPQRLEQVIGEVQDESSGEFAFGERWIIKEERVPKLNHYLTLSSQLNEQRSNAPSRRERAAIDAKLRALETKMQDELNDPHAWRPLGLYGLRETARSSSQGWKYGVRASHEQTQSGIGLTMWEPVTPRPALTPGTTAPGSGV</sequence>
<dbReference type="EMBL" id="MCAS01000067">
    <property type="protein sequence ID" value="RKF31451.1"/>
    <property type="molecule type" value="Genomic_DNA"/>
</dbReference>
<dbReference type="RefSeq" id="WP_120348876.1">
    <property type="nucleotide sequence ID" value="NZ_MCAS01000067.1"/>
</dbReference>
<evidence type="ECO:0008006" key="5">
    <source>
        <dbReference type="Google" id="ProtNLM"/>
    </source>
</evidence>
<dbReference type="OrthoDB" id="8780850at2"/>
<name>A0A420FF29_9BURK</name>
<feature type="compositionally biased region" description="Pro residues" evidence="1">
    <location>
        <begin position="99"/>
        <end position="108"/>
    </location>
</feature>
<comment type="caution">
    <text evidence="3">The sequence shown here is derived from an EMBL/GenBank/DDBJ whole genome shotgun (WGS) entry which is preliminary data.</text>
</comment>
<evidence type="ECO:0000256" key="1">
    <source>
        <dbReference type="SAM" id="MobiDB-lite"/>
    </source>
</evidence>
<feature type="signal peptide" evidence="2">
    <location>
        <begin position="1"/>
        <end position="20"/>
    </location>
</feature>
<accession>A0A420FF29</accession>
<feature type="chain" id="PRO_5019453642" description="Type III effector" evidence="2">
    <location>
        <begin position="21"/>
        <end position="1167"/>
    </location>
</feature>
<proteinExistence type="predicted"/>
<organism evidence="3 4">
    <name type="scientific">Paraburkholderia fungorum</name>
    <dbReference type="NCBI Taxonomy" id="134537"/>
    <lineage>
        <taxon>Bacteria</taxon>
        <taxon>Pseudomonadati</taxon>
        <taxon>Pseudomonadota</taxon>
        <taxon>Betaproteobacteria</taxon>
        <taxon>Burkholderiales</taxon>
        <taxon>Burkholderiaceae</taxon>
        <taxon>Paraburkholderia</taxon>
    </lineage>
</organism>
<reference evidence="3 4" key="1">
    <citation type="submission" date="2016-07" db="EMBL/GenBank/DDBJ databases">
        <title>Genome analysis of Burkholderia fungorum ES3-20.</title>
        <authorList>
            <person name="Xu D."/>
            <person name="Yao R."/>
            <person name="Zheng S."/>
        </authorList>
    </citation>
    <scope>NUCLEOTIDE SEQUENCE [LARGE SCALE GENOMIC DNA]</scope>
    <source>
        <strain evidence="3 4">ES3-20</strain>
    </source>
</reference>
<evidence type="ECO:0000256" key="2">
    <source>
        <dbReference type="SAM" id="SignalP"/>
    </source>
</evidence>
<protein>
    <recommendedName>
        <fullName evidence="5">Type III effector</fullName>
    </recommendedName>
</protein>
<evidence type="ECO:0000313" key="3">
    <source>
        <dbReference type="EMBL" id="RKF31451.1"/>
    </source>
</evidence>
<feature type="compositionally biased region" description="Basic and acidic residues" evidence="1">
    <location>
        <begin position="563"/>
        <end position="578"/>
    </location>
</feature>
<dbReference type="AlphaFoldDB" id="A0A420FF29"/>
<feature type="compositionally biased region" description="Polar residues" evidence="1">
    <location>
        <begin position="1158"/>
        <end position="1167"/>
    </location>
</feature>
<feature type="region of interest" description="Disordered" evidence="1">
    <location>
        <begin position="74"/>
        <end position="119"/>
    </location>
</feature>
<keyword evidence="2" id="KW-0732">Signal</keyword>
<gene>
    <name evidence="3" type="ORF">BCY88_11800</name>
</gene>
<dbReference type="Proteomes" id="UP000283709">
    <property type="component" value="Unassembled WGS sequence"/>
</dbReference>
<feature type="region of interest" description="Disordered" evidence="1">
    <location>
        <begin position="1148"/>
        <end position="1167"/>
    </location>
</feature>
<feature type="region of interest" description="Disordered" evidence="1">
    <location>
        <begin position="556"/>
        <end position="578"/>
    </location>
</feature>
<feature type="region of interest" description="Disordered" evidence="1">
    <location>
        <begin position="14"/>
        <end position="47"/>
    </location>
</feature>
<feature type="compositionally biased region" description="Pro residues" evidence="1">
    <location>
        <begin position="23"/>
        <end position="33"/>
    </location>
</feature>